<sequence>MGERLHLQPGFQDEYAGGNHCVARQWIVMLETRKLADATNFIAVDCDHSHRVPKFSVILDAYLDGARTHSRRR</sequence>
<accession>A0A7W9U336</accession>
<name>A0A7W9U336_9BURK</name>
<dbReference type="Proteomes" id="UP000571554">
    <property type="component" value="Unassembled WGS sequence"/>
</dbReference>
<reference evidence="1 2" key="1">
    <citation type="submission" date="2020-08" db="EMBL/GenBank/DDBJ databases">
        <title>Above-ground endophytic microbial communities from plants in different locations in the United States.</title>
        <authorList>
            <person name="Frank C."/>
        </authorList>
    </citation>
    <scope>NUCLEOTIDE SEQUENCE [LARGE SCALE GENOMIC DNA]</scope>
    <source>
        <strain evidence="1 2">WP4_2_2</strain>
    </source>
</reference>
<organism evidence="1 2">
    <name type="scientific">Paraburkholderia bannensis</name>
    <dbReference type="NCBI Taxonomy" id="765414"/>
    <lineage>
        <taxon>Bacteria</taxon>
        <taxon>Pseudomonadati</taxon>
        <taxon>Pseudomonadota</taxon>
        <taxon>Betaproteobacteria</taxon>
        <taxon>Burkholderiales</taxon>
        <taxon>Burkholderiaceae</taxon>
        <taxon>Paraburkholderia</taxon>
    </lineage>
</organism>
<evidence type="ECO:0000313" key="1">
    <source>
        <dbReference type="EMBL" id="MBB6106118.1"/>
    </source>
</evidence>
<gene>
    <name evidence="1" type="ORF">F4827_005988</name>
</gene>
<dbReference type="EMBL" id="JACHBW010000022">
    <property type="protein sequence ID" value="MBB6106118.1"/>
    <property type="molecule type" value="Genomic_DNA"/>
</dbReference>
<evidence type="ECO:0000313" key="2">
    <source>
        <dbReference type="Proteomes" id="UP000571554"/>
    </source>
</evidence>
<proteinExistence type="predicted"/>
<keyword evidence="2" id="KW-1185">Reference proteome</keyword>
<dbReference type="AlphaFoldDB" id="A0A7W9U336"/>
<dbReference type="RefSeq" id="WP_183730777.1">
    <property type="nucleotide sequence ID" value="NZ_JACHBW010000022.1"/>
</dbReference>
<comment type="caution">
    <text evidence="1">The sequence shown here is derived from an EMBL/GenBank/DDBJ whole genome shotgun (WGS) entry which is preliminary data.</text>
</comment>
<protein>
    <submittedName>
        <fullName evidence="1">Uncharacterized protein</fullName>
    </submittedName>
</protein>